<comment type="caution">
    <text evidence="1">The sequence shown here is derived from an EMBL/GenBank/DDBJ whole genome shotgun (WGS) entry which is preliminary data.</text>
</comment>
<dbReference type="EMBL" id="BGPR01149613">
    <property type="protein sequence ID" value="GBN82643.1"/>
    <property type="molecule type" value="Genomic_DNA"/>
</dbReference>
<dbReference type="PANTHER" id="PTHR47326:SF1">
    <property type="entry name" value="HTH PSQ-TYPE DOMAIN-CONTAINING PROTEIN"/>
    <property type="match status" value="1"/>
</dbReference>
<reference evidence="1 2" key="1">
    <citation type="journal article" date="2019" name="Sci. Rep.">
        <title>Orb-weaving spider Araneus ventricosus genome elucidates the spidroin gene catalogue.</title>
        <authorList>
            <person name="Kono N."/>
            <person name="Nakamura H."/>
            <person name="Ohtoshi R."/>
            <person name="Moran D.A.P."/>
            <person name="Shinohara A."/>
            <person name="Yoshida Y."/>
            <person name="Fujiwara M."/>
            <person name="Mori M."/>
            <person name="Tomita M."/>
            <person name="Arakawa K."/>
        </authorList>
    </citation>
    <scope>NUCLEOTIDE SEQUENCE [LARGE SCALE GENOMIC DNA]</scope>
</reference>
<dbReference type="GO" id="GO:0003676">
    <property type="term" value="F:nucleic acid binding"/>
    <property type="evidence" value="ECO:0007669"/>
    <property type="project" value="InterPro"/>
</dbReference>
<organism evidence="1 2">
    <name type="scientific">Araneus ventricosus</name>
    <name type="common">Orbweaver spider</name>
    <name type="synonym">Epeira ventricosa</name>
    <dbReference type="NCBI Taxonomy" id="182803"/>
    <lineage>
        <taxon>Eukaryota</taxon>
        <taxon>Metazoa</taxon>
        <taxon>Ecdysozoa</taxon>
        <taxon>Arthropoda</taxon>
        <taxon>Chelicerata</taxon>
        <taxon>Arachnida</taxon>
        <taxon>Araneae</taxon>
        <taxon>Araneomorphae</taxon>
        <taxon>Entelegynae</taxon>
        <taxon>Araneoidea</taxon>
        <taxon>Araneidae</taxon>
        <taxon>Araneus</taxon>
    </lineage>
</organism>
<gene>
    <name evidence="1" type="ORF">AVEN_70537_1</name>
</gene>
<dbReference type="Gene3D" id="3.30.420.10">
    <property type="entry name" value="Ribonuclease H-like superfamily/Ribonuclease H"/>
    <property type="match status" value="1"/>
</dbReference>
<protein>
    <recommendedName>
        <fullName evidence="3">Tc1-like transposase DDE domain-containing protein</fullName>
    </recommendedName>
</protein>
<evidence type="ECO:0008006" key="3">
    <source>
        <dbReference type="Google" id="ProtNLM"/>
    </source>
</evidence>
<dbReference type="OrthoDB" id="6436917at2759"/>
<proteinExistence type="predicted"/>
<evidence type="ECO:0000313" key="2">
    <source>
        <dbReference type="Proteomes" id="UP000499080"/>
    </source>
</evidence>
<dbReference type="PANTHER" id="PTHR47326">
    <property type="entry name" value="TRANSPOSABLE ELEMENT TC3 TRANSPOSASE-LIKE PROTEIN"/>
    <property type="match status" value="1"/>
</dbReference>
<name>A0A4Y2S400_ARAVE</name>
<keyword evidence="2" id="KW-1185">Reference proteome</keyword>
<dbReference type="Proteomes" id="UP000499080">
    <property type="component" value="Unassembled WGS sequence"/>
</dbReference>
<evidence type="ECO:0000313" key="1">
    <source>
        <dbReference type="EMBL" id="GBN82643.1"/>
    </source>
</evidence>
<dbReference type="InterPro" id="IPR036397">
    <property type="entry name" value="RNaseH_sf"/>
</dbReference>
<dbReference type="AlphaFoldDB" id="A0A4Y2S400"/>
<sequence>MNRHNVRMWDPTNPHTWIKHGRDSPKVNVFCAMSVSKIYGPFFFMEKKVTGTIWICWKSGFSPYKKNLSNFVFQQDGAPPHWATEVRCFLNTELPSSWIGRSGPDDLMLHSWPPTSLDMTPCDFFLRGFGKDKVYVPPLLTNLCELKQRISAAQSLASDTLQHVWQEFTYHLDIIRVPKGSYIENL</sequence>
<accession>A0A4Y2S400</accession>